<dbReference type="Proteomes" id="UP000800035">
    <property type="component" value="Unassembled WGS sequence"/>
</dbReference>
<evidence type="ECO:0000313" key="2">
    <source>
        <dbReference type="EMBL" id="KAF1958596.1"/>
    </source>
</evidence>
<reference evidence="2" key="1">
    <citation type="journal article" date="2020" name="Stud. Mycol.">
        <title>101 Dothideomycetes genomes: a test case for predicting lifestyles and emergence of pathogens.</title>
        <authorList>
            <person name="Haridas S."/>
            <person name="Albert R."/>
            <person name="Binder M."/>
            <person name="Bloem J."/>
            <person name="Labutti K."/>
            <person name="Salamov A."/>
            <person name="Andreopoulos B."/>
            <person name="Baker S."/>
            <person name="Barry K."/>
            <person name="Bills G."/>
            <person name="Bluhm B."/>
            <person name="Cannon C."/>
            <person name="Castanera R."/>
            <person name="Culley D."/>
            <person name="Daum C."/>
            <person name="Ezra D."/>
            <person name="Gonzalez J."/>
            <person name="Henrissat B."/>
            <person name="Kuo A."/>
            <person name="Liang C."/>
            <person name="Lipzen A."/>
            <person name="Lutzoni F."/>
            <person name="Magnuson J."/>
            <person name="Mondo S."/>
            <person name="Nolan M."/>
            <person name="Ohm R."/>
            <person name="Pangilinan J."/>
            <person name="Park H.-J."/>
            <person name="Ramirez L."/>
            <person name="Alfaro M."/>
            <person name="Sun H."/>
            <person name="Tritt A."/>
            <person name="Yoshinaga Y."/>
            <person name="Zwiers L.-H."/>
            <person name="Turgeon B."/>
            <person name="Goodwin S."/>
            <person name="Spatafora J."/>
            <person name="Crous P."/>
            <person name="Grigoriev I."/>
        </authorList>
    </citation>
    <scope>NUCLEOTIDE SEQUENCE</scope>
    <source>
        <strain evidence="2">CBS 675.92</strain>
    </source>
</reference>
<sequence>MPRPSKSITPRSKEERQRRRRGDQLAASALPLSCLFPSFSYPWLVLRYHASKSSWTRMSGKPSKETLSYRKLSHALT</sequence>
<evidence type="ECO:0000313" key="3">
    <source>
        <dbReference type="Proteomes" id="UP000800035"/>
    </source>
</evidence>
<dbReference type="AlphaFoldDB" id="A0A6A5U6J5"/>
<accession>A0A6A5U6J5</accession>
<name>A0A6A5U6J5_9PLEO</name>
<gene>
    <name evidence="2" type="ORF">CC80DRAFT_15220</name>
</gene>
<feature type="region of interest" description="Disordered" evidence="1">
    <location>
        <begin position="1"/>
        <end position="24"/>
    </location>
</feature>
<evidence type="ECO:0000256" key="1">
    <source>
        <dbReference type="SAM" id="MobiDB-lite"/>
    </source>
</evidence>
<organism evidence="2 3">
    <name type="scientific">Byssothecium circinans</name>
    <dbReference type="NCBI Taxonomy" id="147558"/>
    <lineage>
        <taxon>Eukaryota</taxon>
        <taxon>Fungi</taxon>
        <taxon>Dikarya</taxon>
        <taxon>Ascomycota</taxon>
        <taxon>Pezizomycotina</taxon>
        <taxon>Dothideomycetes</taxon>
        <taxon>Pleosporomycetidae</taxon>
        <taxon>Pleosporales</taxon>
        <taxon>Massarineae</taxon>
        <taxon>Massarinaceae</taxon>
        <taxon>Byssothecium</taxon>
    </lineage>
</organism>
<keyword evidence="3" id="KW-1185">Reference proteome</keyword>
<proteinExistence type="predicted"/>
<feature type="compositionally biased region" description="Polar residues" evidence="1">
    <location>
        <begin position="1"/>
        <end position="10"/>
    </location>
</feature>
<feature type="region of interest" description="Disordered" evidence="1">
    <location>
        <begin position="55"/>
        <end position="77"/>
    </location>
</feature>
<dbReference type="EMBL" id="ML976986">
    <property type="protein sequence ID" value="KAF1958596.1"/>
    <property type="molecule type" value="Genomic_DNA"/>
</dbReference>
<protein>
    <submittedName>
        <fullName evidence="2">Uncharacterized protein</fullName>
    </submittedName>
</protein>